<dbReference type="Proteomes" id="UP000179010">
    <property type="component" value="Unassembled WGS sequence"/>
</dbReference>
<comment type="pathway">
    <text evidence="1">Pyrimidine metabolism; UMP biosynthesis via salvage pathway; UMP from uridine: step 1/1.</text>
</comment>
<dbReference type="NCBIfam" id="NF004018">
    <property type="entry name" value="PRK05480.1"/>
    <property type="match status" value="1"/>
</dbReference>
<accession>A0A1F4PQ20</accession>
<dbReference type="GO" id="GO:0004849">
    <property type="term" value="F:uridine kinase activity"/>
    <property type="evidence" value="ECO:0007669"/>
    <property type="project" value="UniProtKB-EC"/>
</dbReference>
<evidence type="ECO:0000256" key="3">
    <source>
        <dbReference type="ARBA" id="ARBA00022679"/>
    </source>
</evidence>
<proteinExistence type="predicted"/>
<dbReference type="CDD" id="cd02023">
    <property type="entry name" value="UMPK"/>
    <property type="match status" value="1"/>
</dbReference>
<sequence length="213" mass="24094">MDEPIKPFLIAVAGGTGSGKTYIARKLQAIDPARISIVSHDNYYKDRSSVPIGDRKKLNYDEPAALDNDLFIEQLKQLRKGIGVDMPQYDFSTHTRRQDTTPFSPTPIIIIEGILILENADIRHLFDLKIFIDVDADIRLARRLERDVGERDRTFQESINQYLVSAQPMYDLYVEPGKDFADLIVQNNGTEAELANAIVTIEARVREVLGTCQ</sequence>
<keyword evidence="3" id="KW-0808">Transferase</keyword>
<keyword evidence="4" id="KW-0547">Nucleotide-binding</keyword>
<dbReference type="Pfam" id="PF00485">
    <property type="entry name" value="PRK"/>
    <property type="match status" value="1"/>
</dbReference>
<dbReference type="EMBL" id="METE01000001">
    <property type="protein sequence ID" value="OGB85686.1"/>
    <property type="molecule type" value="Genomic_DNA"/>
</dbReference>
<dbReference type="SUPFAM" id="SSF52540">
    <property type="entry name" value="P-loop containing nucleoside triphosphate hydrolases"/>
    <property type="match status" value="1"/>
</dbReference>
<evidence type="ECO:0000256" key="5">
    <source>
        <dbReference type="ARBA" id="ARBA00022777"/>
    </source>
</evidence>
<reference evidence="7 8" key="1">
    <citation type="journal article" date="2016" name="Nat. Commun.">
        <title>Thousands of microbial genomes shed light on interconnected biogeochemical processes in an aquifer system.</title>
        <authorList>
            <person name="Anantharaman K."/>
            <person name="Brown C.T."/>
            <person name="Hug L.A."/>
            <person name="Sharon I."/>
            <person name="Castelle C.J."/>
            <person name="Probst A.J."/>
            <person name="Thomas B.C."/>
            <person name="Singh A."/>
            <person name="Wilkins M.J."/>
            <person name="Karaoz U."/>
            <person name="Brodie E.L."/>
            <person name="Williams K.H."/>
            <person name="Hubbard S.S."/>
            <person name="Banfield J.F."/>
        </authorList>
    </citation>
    <scope>NUCLEOTIDE SEQUENCE [LARGE SCALE GENOMIC DNA]</scope>
</reference>
<organism evidence="7 8">
    <name type="scientific">candidate division Kazan bacterium RIFCSPLOWO2_01_FULL_48_13</name>
    <dbReference type="NCBI Taxonomy" id="1798539"/>
    <lineage>
        <taxon>Bacteria</taxon>
        <taxon>Bacteria division Kazan-3B-28</taxon>
    </lineage>
</organism>
<protein>
    <recommendedName>
        <fullName evidence="2">uridine/cytidine kinase</fullName>
        <ecNumber evidence="2">2.7.1.48</ecNumber>
    </recommendedName>
</protein>
<dbReference type="InterPro" id="IPR027417">
    <property type="entry name" value="P-loop_NTPase"/>
</dbReference>
<dbReference type="UniPathway" id="UPA00574">
    <property type="reaction ID" value="UER00637"/>
</dbReference>
<evidence type="ECO:0000313" key="7">
    <source>
        <dbReference type="EMBL" id="OGB85686.1"/>
    </source>
</evidence>
<evidence type="ECO:0000259" key="6">
    <source>
        <dbReference type="Pfam" id="PF00485"/>
    </source>
</evidence>
<dbReference type="InterPro" id="IPR000764">
    <property type="entry name" value="Uridine_kinase-like"/>
</dbReference>
<dbReference type="PANTHER" id="PTHR10285">
    <property type="entry name" value="URIDINE KINASE"/>
    <property type="match status" value="1"/>
</dbReference>
<dbReference type="Gene3D" id="3.40.50.300">
    <property type="entry name" value="P-loop containing nucleotide triphosphate hydrolases"/>
    <property type="match status" value="1"/>
</dbReference>
<evidence type="ECO:0000256" key="1">
    <source>
        <dbReference type="ARBA" id="ARBA00004690"/>
    </source>
</evidence>
<evidence type="ECO:0000256" key="2">
    <source>
        <dbReference type="ARBA" id="ARBA00012137"/>
    </source>
</evidence>
<feature type="domain" description="Phosphoribulokinase/uridine kinase" evidence="6">
    <location>
        <begin position="9"/>
        <end position="190"/>
    </location>
</feature>
<evidence type="ECO:0000256" key="4">
    <source>
        <dbReference type="ARBA" id="ARBA00022741"/>
    </source>
</evidence>
<dbReference type="GO" id="GO:0005524">
    <property type="term" value="F:ATP binding"/>
    <property type="evidence" value="ECO:0007669"/>
    <property type="project" value="InterPro"/>
</dbReference>
<evidence type="ECO:0000313" key="8">
    <source>
        <dbReference type="Proteomes" id="UP000179010"/>
    </source>
</evidence>
<dbReference type="AlphaFoldDB" id="A0A1F4PQ20"/>
<dbReference type="STRING" id="1798539.A2994_02940"/>
<gene>
    <name evidence="7" type="ORF">A2994_02940</name>
</gene>
<dbReference type="PRINTS" id="PR00988">
    <property type="entry name" value="URIDINKINASE"/>
</dbReference>
<dbReference type="InterPro" id="IPR006083">
    <property type="entry name" value="PRK/URK"/>
</dbReference>
<dbReference type="EC" id="2.7.1.48" evidence="2"/>
<dbReference type="GO" id="GO:0044206">
    <property type="term" value="P:UMP salvage"/>
    <property type="evidence" value="ECO:0007669"/>
    <property type="project" value="UniProtKB-UniPathway"/>
</dbReference>
<comment type="caution">
    <text evidence="7">The sequence shown here is derived from an EMBL/GenBank/DDBJ whole genome shotgun (WGS) entry which is preliminary data.</text>
</comment>
<keyword evidence="5 7" id="KW-0418">Kinase</keyword>
<name>A0A1F4PQ20_UNCK3</name>